<protein>
    <submittedName>
        <fullName evidence="1">Uncharacterized protein</fullName>
    </submittedName>
</protein>
<organism evidence="1 2">
    <name type="scientific">Knipowitschia caucasica</name>
    <name type="common">Caucasian dwarf goby</name>
    <name type="synonym">Pomatoschistus caucasicus</name>
    <dbReference type="NCBI Taxonomy" id="637954"/>
    <lineage>
        <taxon>Eukaryota</taxon>
        <taxon>Metazoa</taxon>
        <taxon>Chordata</taxon>
        <taxon>Craniata</taxon>
        <taxon>Vertebrata</taxon>
        <taxon>Euteleostomi</taxon>
        <taxon>Actinopterygii</taxon>
        <taxon>Neopterygii</taxon>
        <taxon>Teleostei</taxon>
        <taxon>Neoteleostei</taxon>
        <taxon>Acanthomorphata</taxon>
        <taxon>Gobiaria</taxon>
        <taxon>Gobiiformes</taxon>
        <taxon>Gobioidei</taxon>
        <taxon>Gobiidae</taxon>
        <taxon>Gobiinae</taxon>
        <taxon>Knipowitschia</taxon>
    </lineage>
</organism>
<name>A0AAV2KTB9_KNICA</name>
<accession>A0AAV2KTB9</accession>
<gene>
    <name evidence="1" type="ORF">KC01_LOCUS21301</name>
</gene>
<evidence type="ECO:0000313" key="1">
    <source>
        <dbReference type="EMBL" id="CAL1591978.1"/>
    </source>
</evidence>
<proteinExistence type="predicted"/>
<evidence type="ECO:0000313" key="2">
    <source>
        <dbReference type="Proteomes" id="UP001497482"/>
    </source>
</evidence>
<dbReference type="AlphaFoldDB" id="A0AAV2KTB9"/>
<dbReference type="EMBL" id="OZ035824">
    <property type="protein sequence ID" value="CAL1591978.1"/>
    <property type="molecule type" value="Genomic_DNA"/>
</dbReference>
<reference evidence="1 2" key="1">
    <citation type="submission" date="2024-04" db="EMBL/GenBank/DDBJ databases">
        <authorList>
            <person name="Waldvogel A.-M."/>
            <person name="Schoenle A."/>
        </authorList>
    </citation>
    <scope>NUCLEOTIDE SEQUENCE [LARGE SCALE GENOMIC DNA]</scope>
</reference>
<sequence length="90" mass="9690">MFMSFVDVAQRPLHCSSNETGAIHSQTIRRRYNKARPLDGRLTDLYPSALSSAPFCLSSGNATKAPATAERGLAGDQGDEKGDLIIHGGW</sequence>
<keyword evidence="2" id="KW-1185">Reference proteome</keyword>
<dbReference type="Proteomes" id="UP001497482">
    <property type="component" value="Chromosome 2"/>
</dbReference>